<keyword evidence="14" id="KW-1185">Reference proteome</keyword>
<keyword evidence="5 12" id="KW-0732">Signal</keyword>
<keyword evidence="7 11" id="KW-0472">Membrane</keyword>
<protein>
    <recommendedName>
        <fullName evidence="8">Endoplasmic reticulum membrane protein complex subunit 7</fullName>
    </recommendedName>
    <alternativeName>
        <fullName evidence="9">ER membrane protein complex subunit 7</fullName>
    </alternativeName>
</protein>
<reference evidence="15" key="1">
    <citation type="submission" date="2025-08" db="UniProtKB">
        <authorList>
            <consortium name="RefSeq"/>
        </authorList>
    </citation>
    <scope>IDENTIFICATION</scope>
    <source>
        <tissue evidence="15">Sperm</tissue>
    </source>
</reference>
<evidence type="ECO:0000256" key="2">
    <source>
        <dbReference type="ARBA" id="ARBA00008880"/>
    </source>
</evidence>
<dbReference type="PANTHER" id="PTHR13605:SF4">
    <property type="entry name" value="ER MEMBRANE PROTEIN COMPLEX SUBUNIT 7"/>
    <property type="match status" value="1"/>
</dbReference>
<dbReference type="RefSeq" id="XP_032803492.1">
    <property type="nucleotide sequence ID" value="XM_032947601.1"/>
</dbReference>
<evidence type="ECO:0000256" key="9">
    <source>
        <dbReference type="ARBA" id="ARBA00044558"/>
    </source>
</evidence>
<sequence length="240" mass="26631">MAVLVSTLLVVLLAGGAASASASSSVSSSSFSYLEAEDANGERFKIEGRVSVPGFKMQEWISGARVLVEGGEYVGLLRTDGSFTVHNVPSGSYVVEVASPSFKFDPVRVDITTKGKIRARKLNYIKSSEVVPMPYPLRMRAFGTPNYFMKRETWKWTDFLFNPMVLMMALPLLIVFLLPKVMNTNDPEMRKEMEQSMNMLTPNKDLPDVSELMTRIFTTKKAVKSSGSTKVSKPGPVKRR</sequence>
<evidence type="ECO:0000256" key="8">
    <source>
        <dbReference type="ARBA" id="ARBA00044526"/>
    </source>
</evidence>
<dbReference type="InterPro" id="IPR013784">
    <property type="entry name" value="Carb-bd-like_fold"/>
</dbReference>
<comment type="similarity">
    <text evidence="2">Belongs to the EMC7 family.</text>
</comment>
<accession>A0AAJ7SS39</accession>
<evidence type="ECO:0000313" key="15">
    <source>
        <dbReference type="RefSeq" id="XP_032803492.1"/>
    </source>
</evidence>
<name>A0AAJ7SS39_PETMA</name>
<evidence type="ECO:0000256" key="3">
    <source>
        <dbReference type="ARBA" id="ARBA00011276"/>
    </source>
</evidence>
<feature type="region of interest" description="Disordered" evidence="10">
    <location>
        <begin position="221"/>
        <end position="240"/>
    </location>
</feature>
<comment type="subcellular location">
    <subcellularLocation>
        <location evidence="1">Membrane</location>
        <topology evidence="1">Single-pass membrane protein</topology>
    </subcellularLocation>
</comment>
<evidence type="ECO:0000256" key="4">
    <source>
        <dbReference type="ARBA" id="ARBA00022692"/>
    </source>
</evidence>
<dbReference type="Proteomes" id="UP001318040">
    <property type="component" value="Chromosome 6"/>
</dbReference>
<organism evidence="14 15">
    <name type="scientific">Petromyzon marinus</name>
    <name type="common">Sea lamprey</name>
    <dbReference type="NCBI Taxonomy" id="7757"/>
    <lineage>
        <taxon>Eukaryota</taxon>
        <taxon>Metazoa</taxon>
        <taxon>Chordata</taxon>
        <taxon>Craniata</taxon>
        <taxon>Vertebrata</taxon>
        <taxon>Cyclostomata</taxon>
        <taxon>Hyperoartia</taxon>
        <taxon>Petromyzontiformes</taxon>
        <taxon>Petromyzontidae</taxon>
        <taxon>Petromyzon</taxon>
    </lineage>
</organism>
<feature type="signal peptide" evidence="12">
    <location>
        <begin position="1"/>
        <end position="22"/>
    </location>
</feature>
<evidence type="ECO:0000256" key="6">
    <source>
        <dbReference type="ARBA" id="ARBA00022989"/>
    </source>
</evidence>
<feature type="transmembrane region" description="Helical" evidence="11">
    <location>
        <begin position="159"/>
        <end position="181"/>
    </location>
</feature>
<gene>
    <name evidence="15" type="primary">EMC7</name>
</gene>
<comment type="subunit">
    <text evidence="3">Component of the ER membrane protein complex (EMC).</text>
</comment>
<evidence type="ECO:0000256" key="1">
    <source>
        <dbReference type="ARBA" id="ARBA00004167"/>
    </source>
</evidence>
<dbReference type="GO" id="GO:0072546">
    <property type="term" value="C:EMC complex"/>
    <property type="evidence" value="ECO:0007669"/>
    <property type="project" value="TreeGrafter"/>
</dbReference>
<keyword evidence="6 11" id="KW-1133">Transmembrane helix</keyword>
<dbReference type="InterPro" id="IPR039163">
    <property type="entry name" value="EMC7"/>
</dbReference>
<evidence type="ECO:0000256" key="10">
    <source>
        <dbReference type="SAM" id="MobiDB-lite"/>
    </source>
</evidence>
<evidence type="ECO:0000256" key="11">
    <source>
        <dbReference type="SAM" id="Phobius"/>
    </source>
</evidence>
<evidence type="ECO:0000259" key="13">
    <source>
        <dbReference type="Pfam" id="PF09430"/>
    </source>
</evidence>
<dbReference type="InterPro" id="IPR019008">
    <property type="entry name" value="Beta_sandwich_EMC7"/>
</dbReference>
<proteinExistence type="inferred from homology"/>
<evidence type="ECO:0000256" key="12">
    <source>
        <dbReference type="SAM" id="SignalP"/>
    </source>
</evidence>
<dbReference type="KEGG" id="pmrn:116939359"/>
<evidence type="ECO:0000313" key="14">
    <source>
        <dbReference type="Proteomes" id="UP001318040"/>
    </source>
</evidence>
<dbReference type="Pfam" id="PF09430">
    <property type="entry name" value="EMC7_beta-sandw"/>
    <property type="match status" value="1"/>
</dbReference>
<evidence type="ECO:0000256" key="7">
    <source>
        <dbReference type="ARBA" id="ARBA00023136"/>
    </source>
</evidence>
<feature type="domain" description="ER membrane protein complex subunit 7 beta-sandwich" evidence="13">
    <location>
        <begin position="57"/>
        <end position="167"/>
    </location>
</feature>
<dbReference type="AlphaFoldDB" id="A0AAJ7SS39"/>
<dbReference type="SUPFAM" id="SSF49452">
    <property type="entry name" value="Starch-binding domain-like"/>
    <property type="match status" value="1"/>
</dbReference>
<evidence type="ECO:0000256" key="5">
    <source>
        <dbReference type="ARBA" id="ARBA00022729"/>
    </source>
</evidence>
<feature type="chain" id="PRO_5042498584" description="Endoplasmic reticulum membrane protein complex subunit 7" evidence="12">
    <location>
        <begin position="23"/>
        <end position="240"/>
    </location>
</feature>
<keyword evidence="4 11" id="KW-0812">Transmembrane</keyword>
<dbReference type="GO" id="GO:0030246">
    <property type="term" value="F:carbohydrate binding"/>
    <property type="evidence" value="ECO:0007669"/>
    <property type="project" value="InterPro"/>
</dbReference>
<dbReference type="CTD" id="56851"/>
<dbReference type="PANTHER" id="PTHR13605">
    <property type="entry name" value="ER MEMBRANE PROTEIN COMPLEX SUBUNIT 7"/>
    <property type="match status" value="1"/>
</dbReference>